<dbReference type="RefSeq" id="WP_298264943.1">
    <property type="nucleotide sequence ID" value="NZ_JBHTIC010000005.1"/>
</dbReference>
<dbReference type="Pfam" id="PF07920">
    <property type="entry name" value="DUF1684"/>
    <property type="match status" value="1"/>
</dbReference>
<organism evidence="1 2">
    <name type="scientific">Lutibacter aestuarii</name>
    <dbReference type="NCBI Taxonomy" id="861111"/>
    <lineage>
        <taxon>Bacteria</taxon>
        <taxon>Pseudomonadati</taxon>
        <taxon>Bacteroidota</taxon>
        <taxon>Flavobacteriia</taxon>
        <taxon>Flavobacteriales</taxon>
        <taxon>Flavobacteriaceae</taxon>
        <taxon>Lutibacter</taxon>
    </lineage>
</organism>
<accession>A0ABW2Z3Q0</accession>
<dbReference type="PANTHER" id="PTHR41913">
    <property type="entry name" value="DUF1684 DOMAIN-CONTAINING PROTEIN"/>
    <property type="match status" value="1"/>
</dbReference>
<dbReference type="InterPro" id="IPR012467">
    <property type="entry name" value="DUF1684"/>
</dbReference>
<name>A0ABW2Z3Q0_9FLAO</name>
<reference evidence="2" key="1">
    <citation type="journal article" date="2019" name="Int. J. Syst. Evol. Microbiol.">
        <title>The Global Catalogue of Microorganisms (GCM) 10K type strain sequencing project: providing services to taxonomists for standard genome sequencing and annotation.</title>
        <authorList>
            <consortium name="The Broad Institute Genomics Platform"/>
            <consortium name="The Broad Institute Genome Sequencing Center for Infectious Disease"/>
            <person name="Wu L."/>
            <person name="Ma J."/>
        </authorList>
    </citation>
    <scope>NUCLEOTIDE SEQUENCE [LARGE SCALE GENOMIC DNA]</scope>
    <source>
        <strain evidence="2">CCUG 60022</strain>
    </source>
</reference>
<dbReference type="PANTHER" id="PTHR41913:SF1">
    <property type="entry name" value="DUF1684 DOMAIN-CONTAINING PROTEIN"/>
    <property type="match status" value="1"/>
</dbReference>
<comment type="caution">
    <text evidence="1">The sequence shown here is derived from an EMBL/GenBank/DDBJ whole genome shotgun (WGS) entry which is preliminary data.</text>
</comment>
<evidence type="ECO:0000313" key="2">
    <source>
        <dbReference type="Proteomes" id="UP001597032"/>
    </source>
</evidence>
<sequence>MKKTFLLISILSLLIGCTHKQIGYEDEIKNFQYELNTQFADAEESPLTEEDLKSFKTLDFFPIDKKYNITAKFTRTPNEPVFEMPTTTDRLPLYKKYGVAYFTLNGKKIELNIYQNQQLMTSIGYENHLFLPFNDATNGKSTYGGGRYIDLEIPEKDTTMIRIDFNRTYNPYCAYNHKYSCPIPPKENTIPIEILAGVKAYNKH</sequence>
<dbReference type="PROSITE" id="PS51257">
    <property type="entry name" value="PROKAR_LIPOPROTEIN"/>
    <property type="match status" value="1"/>
</dbReference>
<dbReference type="EMBL" id="JBHTIC010000005">
    <property type="protein sequence ID" value="MFD0761233.1"/>
    <property type="molecule type" value="Genomic_DNA"/>
</dbReference>
<protein>
    <submittedName>
        <fullName evidence="1">DUF1684 domain-containing protein</fullName>
    </submittedName>
</protein>
<dbReference type="Proteomes" id="UP001597032">
    <property type="component" value="Unassembled WGS sequence"/>
</dbReference>
<keyword evidence="2" id="KW-1185">Reference proteome</keyword>
<gene>
    <name evidence="1" type="ORF">ACFQZW_03995</name>
</gene>
<evidence type="ECO:0000313" key="1">
    <source>
        <dbReference type="EMBL" id="MFD0761233.1"/>
    </source>
</evidence>
<proteinExistence type="predicted"/>